<accession>A0A914EGJ6</accession>
<keyword evidence="2" id="KW-1185">Reference proteome</keyword>
<protein>
    <submittedName>
        <fullName evidence="3">Uncharacterized protein</fullName>
    </submittedName>
</protein>
<dbReference type="WBParaSite" id="ACRNAN_scaffold772.g14201.t1">
    <property type="protein sequence ID" value="ACRNAN_scaffold772.g14201.t1"/>
    <property type="gene ID" value="ACRNAN_scaffold772.g14201"/>
</dbReference>
<dbReference type="AlphaFoldDB" id="A0A914EGJ6"/>
<proteinExistence type="predicted"/>
<evidence type="ECO:0000256" key="1">
    <source>
        <dbReference type="SAM" id="Phobius"/>
    </source>
</evidence>
<organism evidence="2 3">
    <name type="scientific">Acrobeloides nanus</name>
    <dbReference type="NCBI Taxonomy" id="290746"/>
    <lineage>
        <taxon>Eukaryota</taxon>
        <taxon>Metazoa</taxon>
        <taxon>Ecdysozoa</taxon>
        <taxon>Nematoda</taxon>
        <taxon>Chromadorea</taxon>
        <taxon>Rhabditida</taxon>
        <taxon>Tylenchina</taxon>
        <taxon>Cephalobomorpha</taxon>
        <taxon>Cephaloboidea</taxon>
        <taxon>Cephalobidae</taxon>
        <taxon>Acrobeloides</taxon>
    </lineage>
</organism>
<keyword evidence="1" id="KW-1133">Transmembrane helix</keyword>
<feature type="transmembrane region" description="Helical" evidence="1">
    <location>
        <begin position="86"/>
        <end position="119"/>
    </location>
</feature>
<keyword evidence="1" id="KW-0812">Transmembrane</keyword>
<dbReference type="Proteomes" id="UP000887540">
    <property type="component" value="Unplaced"/>
</dbReference>
<reference evidence="3" key="1">
    <citation type="submission" date="2022-11" db="UniProtKB">
        <authorList>
            <consortium name="WormBaseParasite"/>
        </authorList>
    </citation>
    <scope>IDENTIFICATION</scope>
</reference>
<sequence length="139" mass="15975">MGIFYFNPKYTNETQKTVNYTNIDYTVDWGKQGFSCPSQRWVKDQSYVEFNGLKVVAYANLTDDQIPHDQPFKTCDHIDEDLMNLILLLTVVLILIVLLPLIIACLCMTGVCACFMALMMGFVQWIARSRDEVLIANYD</sequence>
<name>A0A914EGJ6_9BILA</name>
<evidence type="ECO:0000313" key="2">
    <source>
        <dbReference type="Proteomes" id="UP000887540"/>
    </source>
</evidence>
<evidence type="ECO:0000313" key="3">
    <source>
        <dbReference type="WBParaSite" id="ACRNAN_scaffold772.g14201.t1"/>
    </source>
</evidence>
<keyword evidence="1" id="KW-0472">Membrane</keyword>